<comment type="caution">
    <text evidence="2">The sequence shown here is derived from an EMBL/GenBank/DDBJ whole genome shotgun (WGS) entry which is preliminary data.</text>
</comment>
<feature type="domain" description="HD-GYP" evidence="1">
    <location>
        <begin position="115"/>
        <end position="311"/>
    </location>
</feature>
<evidence type="ECO:0000313" key="2">
    <source>
        <dbReference type="EMBL" id="MCY6371450.1"/>
    </source>
</evidence>
<evidence type="ECO:0000259" key="1">
    <source>
        <dbReference type="PROSITE" id="PS51832"/>
    </source>
</evidence>
<dbReference type="EMBL" id="JAPQES010000004">
    <property type="protein sequence ID" value="MCY6371450.1"/>
    <property type="molecule type" value="Genomic_DNA"/>
</dbReference>
<dbReference type="NCBIfam" id="TIGR00277">
    <property type="entry name" value="HDIG"/>
    <property type="match status" value="1"/>
</dbReference>
<organism evidence="2 3">
    <name type="scientific">Clostridium ganghwense</name>
    <dbReference type="NCBI Taxonomy" id="312089"/>
    <lineage>
        <taxon>Bacteria</taxon>
        <taxon>Bacillati</taxon>
        <taxon>Bacillota</taxon>
        <taxon>Clostridia</taxon>
        <taxon>Eubacteriales</taxon>
        <taxon>Clostridiaceae</taxon>
        <taxon>Clostridium</taxon>
    </lineage>
</organism>
<name>A0ABT4CQW7_9CLOT</name>
<dbReference type="InterPro" id="IPR003607">
    <property type="entry name" value="HD/PDEase_dom"/>
</dbReference>
<reference evidence="2" key="1">
    <citation type="submission" date="2022-12" db="EMBL/GenBank/DDBJ databases">
        <authorList>
            <person name="Wang J."/>
        </authorList>
    </citation>
    <scope>NUCLEOTIDE SEQUENCE</scope>
    <source>
        <strain evidence="2">HY-42-06</strain>
    </source>
</reference>
<dbReference type="InterPro" id="IPR037522">
    <property type="entry name" value="HD_GYP_dom"/>
</dbReference>
<dbReference type="PANTHER" id="PTHR43155">
    <property type="entry name" value="CYCLIC DI-GMP PHOSPHODIESTERASE PA4108-RELATED"/>
    <property type="match status" value="1"/>
</dbReference>
<gene>
    <name evidence="2" type="ORF">OXH55_12440</name>
</gene>
<evidence type="ECO:0000313" key="3">
    <source>
        <dbReference type="Proteomes" id="UP001079657"/>
    </source>
</evidence>
<dbReference type="RefSeq" id="WP_268050311.1">
    <property type="nucleotide sequence ID" value="NZ_JAPQES010000004.1"/>
</dbReference>
<dbReference type="SUPFAM" id="SSF109604">
    <property type="entry name" value="HD-domain/PDEase-like"/>
    <property type="match status" value="1"/>
</dbReference>
<dbReference type="Pfam" id="PF13487">
    <property type="entry name" value="HD_5"/>
    <property type="match status" value="1"/>
</dbReference>
<dbReference type="PANTHER" id="PTHR43155:SF2">
    <property type="entry name" value="CYCLIC DI-GMP PHOSPHODIESTERASE PA4108"/>
    <property type="match status" value="1"/>
</dbReference>
<dbReference type="Proteomes" id="UP001079657">
    <property type="component" value="Unassembled WGS sequence"/>
</dbReference>
<keyword evidence="3" id="KW-1185">Reference proteome</keyword>
<sequence length="368" mass="42108">MRAISVDNVKEGAILGKSIYSDSARLLLSKGIQLDKKLIETLKKHEIIYIYIEDHISEGIEINDVVDDVIRIKAISTMKRIFDMAMYQNRGKEKLDWIPFKLQKEVGDAIENILNNISENGNVLYSMTELMGTDMYTYKHSVNVAILSILTAKSLGIKKEQIKYIAMGGLLHDIGKIKIPPDILNKSEELTEEEINIINKHPKDGYEMVKQDISLSYITKDIIYSHHELLDGSGYPRGLKDDEISLYSKIITICDKFDSMTSDKINRAKIPIYKALEILTAQCHEKIDKDVYSKFVENIAVYPIGTGVLLEDGRKGIVMDIHRSCPDRPIIKIVEDEHCNEYYEIDLMKKLTVFIKDTIDLEEIKINF</sequence>
<dbReference type="PROSITE" id="PS51832">
    <property type="entry name" value="HD_GYP"/>
    <property type="match status" value="1"/>
</dbReference>
<accession>A0ABT4CQW7</accession>
<proteinExistence type="predicted"/>
<dbReference type="CDD" id="cd00077">
    <property type="entry name" value="HDc"/>
    <property type="match status" value="1"/>
</dbReference>
<dbReference type="Gene3D" id="1.10.3210.10">
    <property type="entry name" value="Hypothetical protein af1432"/>
    <property type="match status" value="1"/>
</dbReference>
<protein>
    <submittedName>
        <fullName evidence="2">HD-GYP domain-containing protein</fullName>
    </submittedName>
</protein>
<dbReference type="SMART" id="SM00471">
    <property type="entry name" value="HDc"/>
    <property type="match status" value="1"/>
</dbReference>
<dbReference type="InterPro" id="IPR006675">
    <property type="entry name" value="HDIG_dom"/>
</dbReference>